<evidence type="ECO:0000313" key="2">
    <source>
        <dbReference type="EMBL" id="CAG2153422.1"/>
    </source>
</evidence>
<gene>
    <name evidence="2" type="primary">ucpA_2</name>
    <name evidence="2" type="ORF">LMG26411_04411</name>
</gene>
<keyword evidence="3" id="KW-1185">Reference proteome</keyword>
<evidence type="ECO:0000313" key="3">
    <source>
        <dbReference type="Proteomes" id="UP000672657"/>
    </source>
</evidence>
<reference evidence="2 3" key="1">
    <citation type="submission" date="2021-03" db="EMBL/GenBank/DDBJ databases">
        <authorList>
            <person name="Peeters C."/>
        </authorList>
    </citation>
    <scope>NUCLEOTIDE SEQUENCE [LARGE SCALE GENOMIC DNA]</scope>
    <source>
        <strain evidence="2 3">LMG 26411</strain>
    </source>
</reference>
<evidence type="ECO:0000256" key="1">
    <source>
        <dbReference type="ARBA" id="ARBA00006484"/>
    </source>
</evidence>
<dbReference type="Pfam" id="PF13561">
    <property type="entry name" value="adh_short_C2"/>
    <property type="match status" value="1"/>
</dbReference>
<dbReference type="PROSITE" id="PS00061">
    <property type="entry name" value="ADH_SHORT"/>
    <property type="match status" value="1"/>
</dbReference>
<dbReference type="PRINTS" id="PR00081">
    <property type="entry name" value="GDHRDH"/>
</dbReference>
<accession>A0ABM8TLF1</accession>
<dbReference type="Gene3D" id="3.40.50.720">
    <property type="entry name" value="NAD(P)-binding Rossmann-like Domain"/>
    <property type="match status" value="1"/>
</dbReference>
<dbReference type="GO" id="GO:0016491">
    <property type="term" value="F:oxidoreductase activity"/>
    <property type="evidence" value="ECO:0007669"/>
    <property type="project" value="UniProtKB-KW"/>
</dbReference>
<comment type="similarity">
    <text evidence="1">Belongs to the short-chain dehydrogenases/reductases (SDR) family.</text>
</comment>
<dbReference type="InterPro" id="IPR036291">
    <property type="entry name" value="NAD(P)-bd_dom_sf"/>
</dbReference>
<dbReference type="EMBL" id="CAJPVI010000028">
    <property type="protein sequence ID" value="CAG2153422.1"/>
    <property type="molecule type" value="Genomic_DNA"/>
</dbReference>
<dbReference type="Proteomes" id="UP000672657">
    <property type="component" value="Unassembled WGS sequence"/>
</dbReference>
<name>A0ABM8TLF1_9BURK</name>
<dbReference type="InterPro" id="IPR020904">
    <property type="entry name" value="Sc_DH/Rdtase_CS"/>
</dbReference>
<organism evidence="2 3">
    <name type="scientific">Cupriavidus numazuensis</name>
    <dbReference type="NCBI Taxonomy" id="221992"/>
    <lineage>
        <taxon>Bacteria</taxon>
        <taxon>Pseudomonadati</taxon>
        <taxon>Pseudomonadota</taxon>
        <taxon>Betaproteobacteria</taxon>
        <taxon>Burkholderiales</taxon>
        <taxon>Burkholderiaceae</taxon>
        <taxon>Cupriavidus</taxon>
    </lineage>
</organism>
<dbReference type="InterPro" id="IPR002347">
    <property type="entry name" value="SDR_fam"/>
</dbReference>
<dbReference type="PRINTS" id="PR00080">
    <property type="entry name" value="SDRFAMILY"/>
</dbReference>
<dbReference type="PANTHER" id="PTHR42760">
    <property type="entry name" value="SHORT-CHAIN DEHYDROGENASES/REDUCTASES FAMILY MEMBER"/>
    <property type="match status" value="1"/>
</dbReference>
<dbReference type="RefSeq" id="WP_244873953.1">
    <property type="nucleotide sequence ID" value="NZ_CAJPVI010000028.1"/>
</dbReference>
<sequence length="265" mass="27834">MESQQLARSSHPRLAEKVALVTGAASGIGEAIARRFLQEGATVYALDMRSAVTPAGVTVRECDVTQEEHVVGIVTEMARSHGRIDIAVNVAGIFQPDGGHDIETGVWDRILDVNLSGTMRVCRAVLQVMVPRRSGAIVNVSSVAAHNGPAGQASYSASKGGVVAFTRSIANRYGPEGIRANCLCPGWVRTPATEREMGVLARASGITLDEQFMSIAPSIALRRVSTPDELAKAALFLASDDASYVTGVSLMADGGLRSNASSRAT</sequence>
<comment type="caution">
    <text evidence="2">The sequence shown here is derived from an EMBL/GenBank/DDBJ whole genome shotgun (WGS) entry which is preliminary data.</text>
</comment>
<keyword evidence="2" id="KW-0560">Oxidoreductase</keyword>
<dbReference type="EC" id="1.-.-.-" evidence="2"/>
<protein>
    <submittedName>
        <fullName evidence="2">Oxidoreductase UcpA</fullName>
        <ecNumber evidence="2">1.-.-.-</ecNumber>
    </submittedName>
</protein>
<dbReference type="SUPFAM" id="SSF51735">
    <property type="entry name" value="NAD(P)-binding Rossmann-fold domains"/>
    <property type="match status" value="1"/>
</dbReference>
<proteinExistence type="inferred from homology"/>
<dbReference type="CDD" id="cd05233">
    <property type="entry name" value="SDR_c"/>
    <property type="match status" value="1"/>
</dbReference>